<evidence type="ECO:0000256" key="3">
    <source>
        <dbReference type="ARBA" id="ARBA00022989"/>
    </source>
</evidence>
<feature type="chain" id="PRO_5041459728" description="Rhodopsin domain-containing protein" evidence="7">
    <location>
        <begin position="18"/>
        <end position="216"/>
    </location>
</feature>
<dbReference type="InterPro" id="IPR049326">
    <property type="entry name" value="Rhodopsin_dom_fungi"/>
</dbReference>
<dbReference type="GO" id="GO:0016020">
    <property type="term" value="C:membrane"/>
    <property type="evidence" value="ECO:0007669"/>
    <property type="project" value="UniProtKB-SubCell"/>
</dbReference>
<proteinExistence type="inferred from homology"/>
<keyword evidence="7" id="KW-0732">Signal</keyword>
<dbReference type="PANTHER" id="PTHR33048:SF47">
    <property type="entry name" value="INTEGRAL MEMBRANE PROTEIN-RELATED"/>
    <property type="match status" value="1"/>
</dbReference>
<sequence length="216" mass="24357">MAVWTVVFLFLEIFACGDRPAASWESFESLRTECMDTFGLQTGCAVFSWVWDLAIFIEPLLMIQTLNMSLKRKIQASIVFLFSGFAVIAGLLRMIPWIQIYVQDVRSPTIRIIDDDLPVTDQQGVVSIVLFWTNMEIGVGFVVSCVPRSTFKLMSKLSRSFTSIVSHSPATKTTTGHHYHDREWKIQGMHSKLHSQRSLVNIKGSSVASQGSYENV</sequence>
<name>A0AA40ES84_9PEZI</name>
<dbReference type="InterPro" id="IPR052337">
    <property type="entry name" value="SAT4-like"/>
</dbReference>
<dbReference type="EMBL" id="JAUKTV010000002">
    <property type="protein sequence ID" value="KAK0744564.1"/>
    <property type="molecule type" value="Genomic_DNA"/>
</dbReference>
<dbReference type="AlphaFoldDB" id="A0AA40ES84"/>
<comment type="subcellular location">
    <subcellularLocation>
        <location evidence="1">Membrane</location>
        <topology evidence="1">Multi-pass membrane protein</topology>
    </subcellularLocation>
</comment>
<dbReference type="PANTHER" id="PTHR33048">
    <property type="entry name" value="PTH11-LIKE INTEGRAL MEMBRANE PROTEIN (AFU_ORTHOLOGUE AFUA_5G11245)"/>
    <property type="match status" value="1"/>
</dbReference>
<evidence type="ECO:0000256" key="7">
    <source>
        <dbReference type="SAM" id="SignalP"/>
    </source>
</evidence>
<feature type="signal peptide" evidence="7">
    <location>
        <begin position="1"/>
        <end position="17"/>
    </location>
</feature>
<keyword evidence="3 6" id="KW-1133">Transmembrane helix</keyword>
<keyword evidence="2 6" id="KW-0812">Transmembrane</keyword>
<accession>A0AA40ES84</accession>
<keyword evidence="4 6" id="KW-0472">Membrane</keyword>
<dbReference type="Pfam" id="PF20684">
    <property type="entry name" value="Fung_rhodopsin"/>
    <property type="match status" value="1"/>
</dbReference>
<comment type="similarity">
    <text evidence="5">Belongs to the SAT4 family.</text>
</comment>
<feature type="domain" description="Rhodopsin" evidence="8">
    <location>
        <begin position="2"/>
        <end position="148"/>
    </location>
</feature>
<comment type="caution">
    <text evidence="9">The sequence shown here is derived from an EMBL/GenBank/DDBJ whole genome shotgun (WGS) entry which is preliminary data.</text>
</comment>
<evidence type="ECO:0000313" key="9">
    <source>
        <dbReference type="EMBL" id="KAK0744564.1"/>
    </source>
</evidence>
<feature type="transmembrane region" description="Helical" evidence="6">
    <location>
        <begin position="39"/>
        <end position="57"/>
    </location>
</feature>
<organism evidence="9 10">
    <name type="scientific">Apiosordaria backusii</name>
    <dbReference type="NCBI Taxonomy" id="314023"/>
    <lineage>
        <taxon>Eukaryota</taxon>
        <taxon>Fungi</taxon>
        <taxon>Dikarya</taxon>
        <taxon>Ascomycota</taxon>
        <taxon>Pezizomycotina</taxon>
        <taxon>Sordariomycetes</taxon>
        <taxon>Sordariomycetidae</taxon>
        <taxon>Sordariales</taxon>
        <taxon>Lasiosphaeriaceae</taxon>
        <taxon>Apiosordaria</taxon>
    </lineage>
</organism>
<evidence type="ECO:0000256" key="1">
    <source>
        <dbReference type="ARBA" id="ARBA00004141"/>
    </source>
</evidence>
<evidence type="ECO:0000313" key="10">
    <source>
        <dbReference type="Proteomes" id="UP001172159"/>
    </source>
</evidence>
<protein>
    <recommendedName>
        <fullName evidence="8">Rhodopsin domain-containing protein</fullName>
    </recommendedName>
</protein>
<reference evidence="9" key="1">
    <citation type="submission" date="2023-06" db="EMBL/GenBank/DDBJ databases">
        <title>Genome-scale phylogeny and comparative genomics of the fungal order Sordariales.</title>
        <authorList>
            <consortium name="Lawrence Berkeley National Laboratory"/>
            <person name="Hensen N."/>
            <person name="Bonometti L."/>
            <person name="Westerberg I."/>
            <person name="Brannstrom I.O."/>
            <person name="Guillou S."/>
            <person name="Cros-Aarteil S."/>
            <person name="Calhoun S."/>
            <person name="Haridas S."/>
            <person name="Kuo A."/>
            <person name="Mondo S."/>
            <person name="Pangilinan J."/>
            <person name="Riley R."/>
            <person name="Labutti K."/>
            <person name="Andreopoulos B."/>
            <person name="Lipzen A."/>
            <person name="Chen C."/>
            <person name="Yanf M."/>
            <person name="Daum C."/>
            <person name="Ng V."/>
            <person name="Clum A."/>
            <person name="Steindorff A."/>
            <person name="Ohm R."/>
            <person name="Martin F."/>
            <person name="Silar P."/>
            <person name="Natvig D."/>
            <person name="Lalanne C."/>
            <person name="Gautier V."/>
            <person name="Ament-Velasquez S.L."/>
            <person name="Kruys A."/>
            <person name="Hutchinson M.I."/>
            <person name="Powell A.J."/>
            <person name="Barry K."/>
            <person name="Miller A.N."/>
            <person name="Grigoriev I.V."/>
            <person name="Debuchy R."/>
            <person name="Gladieux P."/>
            <person name="Thoren M.H."/>
            <person name="Johannesson H."/>
        </authorList>
    </citation>
    <scope>NUCLEOTIDE SEQUENCE</scope>
    <source>
        <strain evidence="9">CBS 540.89</strain>
    </source>
</reference>
<evidence type="ECO:0000256" key="4">
    <source>
        <dbReference type="ARBA" id="ARBA00023136"/>
    </source>
</evidence>
<keyword evidence="10" id="KW-1185">Reference proteome</keyword>
<evidence type="ECO:0000256" key="2">
    <source>
        <dbReference type="ARBA" id="ARBA00022692"/>
    </source>
</evidence>
<feature type="transmembrane region" description="Helical" evidence="6">
    <location>
        <begin position="78"/>
        <end position="98"/>
    </location>
</feature>
<dbReference type="Proteomes" id="UP001172159">
    <property type="component" value="Unassembled WGS sequence"/>
</dbReference>
<gene>
    <name evidence="9" type="ORF">B0T21DRAFT_407653</name>
</gene>
<feature type="transmembrane region" description="Helical" evidence="6">
    <location>
        <begin position="125"/>
        <end position="146"/>
    </location>
</feature>
<evidence type="ECO:0000259" key="8">
    <source>
        <dbReference type="Pfam" id="PF20684"/>
    </source>
</evidence>
<evidence type="ECO:0000256" key="6">
    <source>
        <dbReference type="SAM" id="Phobius"/>
    </source>
</evidence>
<evidence type="ECO:0000256" key="5">
    <source>
        <dbReference type="ARBA" id="ARBA00038359"/>
    </source>
</evidence>